<feature type="domain" description="TF-B3" evidence="7">
    <location>
        <begin position="113"/>
        <end position="216"/>
    </location>
</feature>
<dbReference type="InterPro" id="IPR015300">
    <property type="entry name" value="DNA-bd_pseudobarrel_sf"/>
</dbReference>
<protein>
    <recommendedName>
        <fullName evidence="7">TF-B3 domain-containing protein</fullName>
    </recommendedName>
</protein>
<accession>A0AAV2FBJ8</accession>
<dbReference type="Gene3D" id="2.40.330.10">
    <property type="entry name" value="DNA-binding pseudobarrel domain"/>
    <property type="match status" value="1"/>
</dbReference>
<dbReference type="EMBL" id="OZ034819">
    <property type="protein sequence ID" value="CAL1394865.1"/>
    <property type="molecule type" value="Genomic_DNA"/>
</dbReference>
<feature type="compositionally biased region" description="Low complexity" evidence="6">
    <location>
        <begin position="34"/>
        <end position="57"/>
    </location>
</feature>
<dbReference type="InterPro" id="IPR044800">
    <property type="entry name" value="LEC2-like"/>
</dbReference>
<dbReference type="InterPro" id="IPR003340">
    <property type="entry name" value="B3_DNA-bd"/>
</dbReference>
<keyword evidence="4" id="KW-0804">Transcription</keyword>
<dbReference type="Proteomes" id="UP001497516">
    <property type="component" value="Chromosome 6"/>
</dbReference>
<dbReference type="CDD" id="cd10017">
    <property type="entry name" value="B3_DNA"/>
    <property type="match status" value="1"/>
</dbReference>
<dbReference type="GO" id="GO:0003677">
    <property type="term" value="F:DNA binding"/>
    <property type="evidence" value="ECO:0007669"/>
    <property type="project" value="UniProtKB-KW"/>
</dbReference>
<proteinExistence type="predicted"/>
<dbReference type="PANTHER" id="PTHR31140:SF70">
    <property type="entry name" value="B3 DOMAIN-CONTAINING PROTEIN OS11G0156000"/>
    <property type="match status" value="1"/>
</dbReference>
<feature type="compositionally biased region" description="Low complexity" evidence="6">
    <location>
        <begin position="9"/>
        <end position="25"/>
    </location>
</feature>
<evidence type="ECO:0000313" key="8">
    <source>
        <dbReference type="EMBL" id="CAL1394865.1"/>
    </source>
</evidence>
<evidence type="ECO:0000256" key="2">
    <source>
        <dbReference type="ARBA" id="ARBA00023015"/>
    </source>
</evidence>
<keyword evidence="5" id="KW-0539">Nucleus</keyword>
<evidence type="ECO:0000256" key="1">
    <source>
        <dbReference type="ARBA" id="ARBA00004123"/>
    </source>
</evidence>
<reference evidence="8 9" key="1">
    <citation type="submission" date="2024-04" db="EMBL/GenBank/DDBJ databases">
        <authorList>
            <person name="Fracassetti M."/>
        </authorList>
    </citation>
    <scope>NUCLEOTIDE SEQUENCE [LARGE SCALE GENOMIC DNA]</scope>
</reference>
<dbReference type="Pfam" id="PF02362">
    <property type="entry name" value="B3"/>
    <property type="match status" value="1"/>
</dbReference>
<evidence type="ECO:0000256" key="5">
    <source>
        <dbReference type="ARBA" id="ARBA00023242"/>
    </source>
</evidence>
<sequence length="327" mass="36582">MSINNFYHQIPSEQQEQQPQLWWQQMDPTPTTIPNASSSSSNSSSPSSSKLQSHPSNWPTPAPHHHNIPNWLSAAHNQIQNHNHNLNFNLNHDDDDDELEAERVVEVDKEGMFEKPLTPSDVGKLNRLVIPKQHAERYFPLAGEAVEKGLLLSFEDESGKCWRFRYSYWNSSQSYVLTKGWSRYVKEKQLDAGDVVLFQRHRSDAHRLFIAWRRRGSSANNSDHYSQQLYNQAVGSGGGGWGRGVVGGLKAAQPYLEDGGGGGGGMRSNNVGYQQPECVDAPGEDEPSGGKMLRLFGVNMEWQPEYQCSSVAEPTSSAALHLLDHDN</sequence>
<evidence type="ECO:0000259" key="7">
    <source>
        <dbReference type="PROSITE" id="PS50863"/>
    </source>
</evidence>
<organism evidence="8 9">
    <name type="scientific">Linum trigynum</name>
    <dbReference type="NCBI Taxonomy" id="586398"/>
    <lineage>
        <taxon>Eukaryota</taxon>
        <taxon>Viridiplantae</taxon>
        <taxon>Streptophyta</taxon>
        <taxon>Embryophyta</taxon>
        <taxon>Tracheophyta</taxon>
        <taxon>Spermatophyta</taxon>
        <taxon>Magnoliopsida</taxon>
        <taxon>eudicotyledons</taxon>
        <taxon>Gunneridae</taxon>
        <taxon>Pentapetalae</taxon>
        <taxon>rosids</taxon>
        <taxon>fabids</taxon>
        <taxon>Malpighiales</taxon>
        <taxon>Linaceae</taxon>
        <taxon>Linum</taxon>
    </lineage>
</organism>
<evidence type="ECO:0000256" key="3">
    <source>
        <dbReference type="ARBA" id="ARBA00023125"/>
    </source>
</evidence>
<dbReference type="PROSITE" id="PS50863">
    <property type="entry name" value="B3"/>
    <property type="match status" value="1"/>
</dbReference>
<dbReference type="SUPFAM" id="SSF101936">
    <property type="entry name" value="DNA-binding pseudobarrel domain"/>
    <property type="match status" value="1"/>
</dbReference>
<dbReference type="GO" id="GO:0003700">
    <property type="term" value="F:DNA-binding transcription factor activity"/>
    <property type="evidence" value="ECO:0007669"/>
    <property type="project" value="InterPro"/>
</dbReference>
<dbReference type="GO" id="GO:0005634">
    <property type="term" value="C:nucleus"/>
    <property type="evidence" value="ECO:0007669"/>
    <property type="project" value="UniProtKB-SubCell"/>
</dbReference>
<keyword evidence="3" id="KW-0238">DNA-binding</keyword>
<dbReference type="PANTHER" id="PTHR31140">
    <property type="entry name" value="B3 DOMAIN-CONTAINING TRANSCRIPTION FACTOR ABI3"/>
    <property type="match status" value="1"/>
</dbReference>
<feature type="region of interest" description="Disordered" evidence="6">
    <location>
        <begin position="1"/>
        <end position="69"/>
    </location>
</feature>
<keyword evidence="2" id="KW-0805">Transcription regulation</keyword>
<comment type="subcellular location">
    <subcellularLocation>
        <location evidence="1">Nucleus</location>
    </subcellularLocation>
</comment>
<name>A0AAV2FBJ8_9ROSI</name>
<dbReference type="AlphaFoldDB" id="A0AAV2FBJ8"/>
<evidence type="ECO:0000256" key="6">
    <source>
        <dbReference type="SAM" id="MobiDB-lite"/>
    </source>
</evidence>
<keyword evidence="9" id="KW-1185">Reference proteome</keyword>
<dbReference type="FunFam" id="2.40.330.10:FF:000002">
    <property type="entry name" value="B3 domain-containing protein"/>
    <property type="match status" value="1"/>
</dbReference>
<dbReference type="SMART" id="SM01019">
    <property type="entry name" value="B3"/>
    <property type="match status" value="1"/>
</dbReference>
<evidence type="ECO:0000256" key="4">
    <source>
        <dbReference type="ARBA" id="ARBA00023163"/>
    </source>
</evidence>
<evidence type="ECO:0000313" key="9">
    <source>
        <dbReference type="Proteomes" id="UP001497516"/>
    </source>
</evidence>
<gene>
    <name evidence="8" type="ORF">LTRI10_LOCUS35337</name>
</gene>